<dbReference type="RefSeq" id="WP_380122242.1">
    <property type="nucleotide sequence ID" value="NZ_JBHSIU010000050.1"/>
</dbReference>
<sequence length="50" mass="5332">MVGLVVHNGEDAVRLDDPPRGPRSAVLLHPDGVPVATWWATWSAASASRL</sequence>
<accession>A0ABV9W6I3</accession>
<protein>
    <submittedName>
        <fullName evidence="2">Uncharacterized protein</fullName>
    </submittedName>
</protein>
<evidence type="ECO:0000256" key="1">
    <source>
        <dbReference type="SAM" id="MobiDB-lite"/>
    </source>
</evidence>
<evidence type="ECO:0000313" key="3">
    <source>
        <dbReference type="Proteomes" id="UP001595912"/>
    </source>
</evidence>
<proteinExistence type="predicted"/>
<reference evidence="3" key="1">
    <citation type="journal article" date="2019" name="Int. J. Syst. Evol. Microbiol.">
        <title>The Global Catalogue of Microorganisms (GCM) 10K type strain sequencing project: providing services to taxonomists for standard genome sequencing and annotation.</title>
        <authorList>
            <consortium name="The Broad Institute Genomics Platform"/>
            <consortium name="The Broad Institute Genome Sequencing Center for Infectious Disease"/>
            <person name="Wu L."/>
            <person name="Ma J."/>
        </authorList>
    </citation>
    <scope>NUCLEOTIDE SEQUENCE [LARGE SCALE GENOMIC DNA]</scope>
    <source>
        <strain evidence="3">CGMCC 4.7152</strain>
    </source>
</reference>
<feature type="region of interest" description="Disordered" evidence="1">
    <location>
        <begin position="1"/>
        <end position="21"/>
    </location>
</feature>
<gene>
    <name evidence="2" type="ORF">ACFPIJ_36515</name>
</gene>
<dbReference type="EMBL" id="JBHSIU010000050">
    <property type="protein sequence ID" value="MFC5003321.1"/>
    <property type="molecule type" value="Genomic_DNA"/>
</dbReference>
<comment type="caution">
    <text evidence="2">The sequence shown here is derived from an EMBL/GenBank/DDBJ whole genome shotgun (WGS) entry which is preliminary data.</text>
</comment>
<name>A0ABV9W6I3_9ACTN</name>
<dbReference type="Proteomes" id="UP001595912">
    <property type="component" value="Unassembled WGS sequence"/>
</dbReference>
<keyword evidence="3" id="KW-1185">Reference proteome</keyword>
<organism evidence="2 3">
    <name type="scientific">Dactylosporangium cerinum</name>
    <dbReference type="NCBI Taxonomy" id="1434730"/>
    <lineage>
        <taxon>Bacteria</taxon>
        <taxon>Bacillati</taxon>
        <taxon>Actinomycetota</taxon>
        <taxon>Actinomycetes</taxon>
        <taxon>Micromonosporales</taxon>
        <taxon>Micromonosporaceae</taxon>
        <taxon>Dactylosporangium</taxon>
    </lineage>
</organism>
<feature type="compositionally biased region" description="Basic and acidic residues" evidence="1">
    <location>
        <begin position="8"/>
        <end position="20"/>
    </location>
</feature>
<evidence type="ECO:0000313" key="2">
    <source>
        <dbReference type="EMBL" id="MFC5003321.1"/>
    </source>
</evidence>